<keyword evidence="2" id="KW-1185">Reference proteome</keyword>
<feature type="non-terminal residue" evidence="1">
    <location>
        <position position="36"/>
    </location>
</feature>
<dbReference type="AlphaFoldDB" id="A0A504YXT3"/>
<dbReference type="Proteomes" id="UP000316759">
    <property type="component" value="Unassembled WGS sequence"/>
</dbReference>
<evidence type="ECO:0000313" key="1">
    <source>
        <dbReference type="EMBL" id="TPP66314.1"/>
    </source>
</evidence>
<comment type="caution">
    <text evidence="1">The sequence shown here is derived from an EMBL/GenBank/DDBJ whole genome shotgun (WGS) entry which is preliminary data.</text>
</comment>
<protein>
    <submittedName>
        <fullName evidence="1">Uncharacterized protein</fullName>
    </submittedName>
</protein>
<reference evidence="1 2" key="1">
    <citation type="submission" date="2019-04" db="EMBL/GenBank/DDBJ databases">
        <title>Annotation for the trematode Fasciola gigantica.</title>
        <authorList>
            <person name="Choi Y.-J."/>
        </authorList>
    </citation>
    <scope>NUCLEOTIDE SEQUENCE [LARGE SCALE GENOMIC DNA]</scope>
    <source>
        <strain evidence="1">Uganda_cow_1</strain>
    </source>
</reference>
<sequence length="36" mass="3974">MYHCGQPSEKVRSCVHSSGVCGRKHHCCCQWPLDGG</sequence>
<evidence type="ECO:0000313" key="2">
    <source>
        <dbReference type="Proteomes" id="UP000316759"/>
    </source>
</evidence>
<proteinExistence type="predicted"/>
<gene>
    <name evidence="1" type="ORF">FGIG_12488</name>
</gene>
<organism evidence="1 2">
    <name type="scientific">Fasciola gigantica</name>
    <name type="common">Giant liver fluke</name>
    <dbReference type="NCBI Taxonomy" id="46835"/>
    <lineage>
        <taxon>Eukaryota</taxon>
        <taxon>Metazoa</taxon>
        <taxon>Spiralia</taxon>
        <taxon>Lophotrochozoa</taxon>
        <taxon>Platyhelminthes</taxon>
        <taxon>Trematoda</taxon>
        <taxon>Digenea</taxon>
        <taxon>Plagiorchiida</taxon>
        <taxon>Echinostomata</taxon>
        <taxon>Echinostomatoidea</taxon>
        <taxon>Fasciolidae</taxon>
        <taxon>Fasciola</taxon>
    </lineage>
</organism>
<dbReference type="EMBL" id="SUNJ01002029">
    <property type="protein sequence ID" value="TPP66314.1"/>
    <property type="molecule type" value="Genomic_DNA"/>
</dbReference>
<accession>A0A504YXT3</accession>
<name>A0A504YXT3_FASGI</name>